<evidence type="ECO:0000256" key="1">
    <source>
        <dbReference type="ARBA" id="ARBA00001107"/>
    </source>
</evidence>
<evidence type="ECO:0000256" key="6">
    <source>
        <dbReference type="ARBA" id="ARBA00023144"/>
    </source>
</evidence>
<comment type="subcellular location">
    <subcellularLocation>
        <location evidence="8">Cytoplasm</location>
    </subcellularLocation>
</comment>
<proteinExistence type="inferred from homology"/>
<dbReference type="NCBIfam" id="NF003632">
    <property type="entry name" value="PRK05270.2-1"/>
    <property type="match status" value="1"/>
</dbReference>
<protein>
    <recommendedName>
        <fullName evidence="8">Galactose-1-phosphate uridylyltransferase</fullName>
        <shortName evidence="8">Gal-1-P uridylyltransferase</shortName>
        <ecNumber evidence="8">2.7.7.12</ecNumber>
    </recommendedName>
    <alternativeName>
        <fullName evidence="8">UDP-glucose--hexose-1-phosphate uridylyltransferase</fullName>
    </alternativeName>
</protein>
<evidence type="ECO:0000313" key="11">
    <source>
        <dbReference type="Proteomes" id="UP000293589"/>
    </source>
</evidence>
<evidence type="ECO:0000256" key="4">
    <source>
        <dbReference type="ARBA" id="ARBA00022679"/>
    </source>
</evidence>
<keyword evidence="7 8" id="KW-0119">Carbohydrate metabolism</keyword>
<keyword evidence="5 8" id="KW-0548">Nucleotidyltransferase</keyword>
<comment type="similarity">
    <text evidence="8">Belongs to the galactose-1-phosphate uridylyltransferase type 2 family.</text>
</comment>
<dbReference type="AlphaFoldDB" id="A0A4P6DV56"/>
<dbReference type="InterPro" id="IPR005849">
    <property type="entry name" value="GalP_Utransf_N"/>
</dbReference>
<dbReference type="InterPro" id="IPR000766">
    <property type="entry name" value="GalP_uridyl_Trfase_II"/>
</dbReference>
<dbReference type="KEGG" id="bgx:ESN35_08710"/>
<evidence type="ECO:0000259" key="9">
    <source>
        <dbReference type="Pfam" id="PF01087"/>
    </source>
</evidence>
<dbReference type="Pfam" id="PF01087">
    <property type="entry name" value="GalP_UDP_transf"/>
    <property type="match status" value="1"/>
</dbReference>
<dbReference type="UniPathway" id="UPA00214"/>
<dbReference type="EC" id="2.7.7.12" evidence="8"/>
<evidence type="ECO:0000256" key="5">
    <source>
        <dbReference type="ARBA" id="ARBA00022695"/>
    </source>
</evidence>
<dbReference type="PANTHER" id="PTHR39191:SF1">
    <property type="entry name" value="DUF4922 DOMAIN-CONTAINING PROTEIN"/>
    <property type="match status" value="1"/>
</dbReference>
<comment type="catalytic activity">
    <reaction evidence="1 8">
        <text>alpha-D-galactose 1-phosphate + UDP-alpha-D-glucose = alpha-D-glucose 1-phosphate + UDP-alpha-D-galactose</text>
        <dbReference type="Rhea" id="RHEA:13989"/>
        <dbReference type="ChEBI" id="CHEBI:58336"/>
        <dbReference type="ChEBI" id="CHEBI:58601"/>
        <dbReference type="ChEBI" id="CHEBI:58885"/>
        <dbReference type="ChEBI" id="CHEBI:66914"/>
        <dbReference type="EC" id="2.7.7.12"/>
    </reaction>
</comment>
<name>A0A4P6DV56_9BIFI</name>
<dbReference type="HAMAP" id="MF_00571">
    <property type="entry name" value="GalP_UDP_trans"/>
    <property type="match status" value="1"/>
</dbReference>
<dbReference type="RefSeq" id="WP_129237953.1">
    <property type="nucleotide sequence ID" value="NZ_CP035464.1"/>
</dbReference>
<evidence type="ECO:0000256" key="7">
    <source>
        <dbReference type="ARBA" id="ARBA00023277"/>
    </source>
</evidence>
<reference evidence="10 11" key="1">
    <citation type="submission" date="2019-01" db="EMBL/GenBank/DDBJ databases">
        <title>Complete genome sequence of Bifidobacterium gallinarum CACC 514.</title>
        <authorList>
            <person name="Jung M."/>
        </authorList>
    </citation>
    <scope>NUCLEOTIDE SEQUENCE [LARGE SCALE GENOMIC DNA]</scope>
    <source>
        <strain evidence="10 11">CACC 514</strain>
    </source>
</reference>
<dbReference type="GO" id="GO:0005737">
    <property type="term" value="C:cytoplasm"/>
    <property type="evidence" value="ECO:0007669"/>
    <property type="project" value="UniProtKB-SubCell"/>
</dbReference>
<comment type="pathway">
    <text evidence="2 8">Carbohydrate metabolism; galactose metabolism.</text>
</comment>
<keyword evidence="3 8" id="KW-0963">Cytoplasm</keyword>
<dbReference type="GO" id="GO:0006012">
    <property type="term" value="P:galactose metabolic process"/>
    <property type="evidence" value="ECO:0007669"/>
    <property type="project" value="UniProtKB-UniRule"/>
</dbReference>
<keyword evidence="6 8" id="KW-0299">Galactose metabolism</keyword>
<evidence type="ECO:0000256" key="2">
    <source>
        <dbReference type="ARBA" id="ARBA00004947"/>
    </source>
</evidence>
<feature type="domain" description="Galactose-1-phosphate uridyl transferase N-terminal" evidence="9">
    <location>
        <begin position="31"/>
        <end position="232"/>
    </location>
</feature>
<organism evidence="10 11">
    <name type="scientific">Bifidobacterium pullorum subsp. gallinarum</name>
    <dbReference type="NCBI Taxonomy" id="78344"/>
    <lineage>
        <taxon>Bacteria</taxon>
        <taxon>Bacillati</taxon>
        <taxon>Actinomycetota</taxon>
        <taxon>Actinomycetes</taxon>
        <taxon>Bifidobacteriales</taxon>
        <taxon>Bifidobacteriaceae</taxon>
        <taxon>Bifidobacterium</taxon>
    </lineage>
</organism>
<dbReference type="EMBL" id="CP035464">
    <property type="protein sequence ID" value="QAY33475.1"/>
    <property type="molecule type" value="Genomic_DNA"/>
</dbReference>
<keyword evidence="4 8" id="KW-0808">Transferase</keyword>
<sequence>MNALDETYAAIDALIGYAVRRLDLDPRNEDWTRNRILELYGLDSYDVSDGPTGDGATSGETDDINVLLDRFRTAAATAGLFGAEDGAVQADIVMGLLSRCPADLQDRFAAIERERGGKEAMRWFYDYCVANTYVKRAQLDANPRFDSHGLVVTINLAKPEFKNMAKAAAGNAVAGGYPKCTICHENEGFAGRNKRTLRTMPVMLGGEPWFWQFSPYGYFNEHGICVNTAHTPMHVDRDTFVQLLDFVDRFPGYFLGCNAALPRIGGSVLAHDHYQGGGESLPMHKASAWGAMRLPAHPDATVEILDWPGTAVRVVSASRETIVEVGDMIRRAWIEYDDPAADIASHDADGNRQSALSPSVIVTDRGYEMSLIFRNNAVSETYPDGIFHAHPEYYPVKQEPIGLIEAQGLFILPGRLVEQLGVIEDALVSGGDLPDAVGEFALEWEELTAALAGNREREAVRAAIREELGSVCERILGNTAVFKTKEQTRGFLASLGFVEAE</sequence>
<gene>
    <name evidence="8" type="primary">galT</name>
    <name evidence="10" type="ORF">ESN35_08710</name>
</gene>
<dbReference type="GO" id="GO:0008108">
    <property type="term" value="F:UDP-glucose:hexose-1-phosphate uridylyltransferase activity"/>
    <property type="evidence" value="ECO:0007669"/>
    <property type="project" value="UniProtKB-UniRule"/>
</dbReference>
<evidence type="ECO:0000256" key="8">
    <source>
        <dbReference type="HAMAP-Rule" id="MF_00571"/>
    </source>
</evidence>
<dbReference type="Proteomes" id="UP000293589">
    <property type="component" value="Chromosome"/>
</dbReference>
<evidence type="ECO:0000256" key="3">
    <source>
        <dbReference type="ARBA" id="ARBA00022490"/>
    </source>
</evidence>
<accession>A0A4P6DV56</accession>
<dbReference type="PANTHER" id="PTHR39191">
    <property type="entry name" value="GALACTOSE-1-PHOSPHATE URIDYLYLTRANSFERASE"/>
    <property type="match status" value="1"/>
</dbReference>
<evidence type="ECO:0000313" key="10">
    <source>
        <dbReference type="EMBL" id="QAY33475.1"/>
    </source>
</evidence>